<evidence type="ECO:0000259" key="2">
    <source>
        <dbReference type="Pfam" id="PF01569"/>
    </source>
</evidence>
<keyword evidence="4" id="KW-1185">Reference proteome</keyword>
<evidence type="ECO:0000313" key="4">
    <source>
        <dbReference type="Proteomes" id="UP000308528"/>
    </source>
</evidence>
<protein>
    <submittedName>
        <fullName evidence="3">Phosphatase PAP2 family protein</fullName>
    </submittedName>
</protein>
<evidence type="ECO:0000256" key="1">
    <source>
        <dbReference type="SAM" id="SignalP"/>
    </source>
</evidence>
<accession>A0A4V6S203</accession>
<dbReference type="InterPro" id="IPR036938">
    <property type="entry name" value="PAP2/HPO_sf"/>
</dbReference>
<dbReference type="EMBL" id="SRSF01000013">
    <property type="protein sequence ID" value="THH34953.1"/>
    <property type="molecule type" value="Genomic_DNA"/>
</dbReference>
<evidence type="ECO:0000313" key="3">
    <source>
        <dbReference type="EMBL" id="THH34953.1"/>
    </source>
</evidence>
<feature type="domain" description="Phosphatidic acid phosphatase type 2/haloperoxidase" evidence="2">
    <location>
        <begin position="138"/>
        <end position="258"/>
    </location>
</feature>
<dbReference type="InterPro" id="IPR000326">
    <property type="entry name" value="PAP2/HPO"/>
</dbReference>
<name>A0A4V6S203_9BACT</name>
<feature type="signal peptide" evidence="1">
    <location>
        <begin position="1"/>
        <end position="19"/>
    </location>
</feature>
<gene>
    <name evidence="3" type="ORF">E4021_16695</name>
</gene>
<dbReference type="SUPFAM" id="SSF48317">
    <property type="entry name" value="Acid phosphatase/Vanadium-dependent haloperoxidase"/>
    <property type="match status" value="1"/>
</dbReference>
<feature type="chain" id="PRO_5020188429" evidence="1">
    <location>
        <begin position="20"/>
        <end position="285"/>
    </location>
</feature>
<comment type="caution">
    <text evidence="3">The sequence shown here is derived from an EMBL/GenBank/DDBJ whole genome shotgun (WGS) entry which is preliminary data.</text>
</comment>
<proteinExistence type="predicted"/>
<sequence length="285" mass="31897">MLRLLLPFLFLFLPTLLPAQLTDGVDPETESVYRVKTLYEGLGGLAVMVGATTGIDALRSKDEISDETLLRLETTKVGRLDRWGLEQDALNRFRSEEASDYFFNGSVLLPFALFVDRKFRKDWLDIGVLYLEAHALSAATYAFSPIGPLFVDRYRPVAYYDELSYEDRQAGNNRNSFFSGHVSTTAVGTFFFTKVLSDYNPQWTGRQRAIAFTLASLPPAFVAVQRVRALKHFPTDTVVGMGVGAFFGVMVPHLHKNWARNHRSRLTLGGGYRDGAGSVGFVITY</sequence>
<dbReference type="CDD" id="cd01610">
    <property type="entry name" value="PAP2_like"/>
    <property type="match status" value="1"/>
</dbReference>
<dbReference type="OrthoDB" id="9806134at2"/>
<dbReference type="Pfam" id="PF01569">
    <property type="entry name" value="PAP2"/>
    <property type="match status" value="1"/>
</dbReference>
<dbReference type="Gene3D" id="1.20.144.10">
    <property type="entry name" value="Phosphatidic acid phosphatase type 2/haloperoxidase"/>
    <property type="match status" value="1"/>
</dbReference>
<dbReference type="RefSeq" id="WP_136460524.1">
    <property type="nucleotide sequence ID" value="NZ_SRSF01000013.1"/>
</dbReference>
<dbReference type="AlphaFoldDB" id="A0A4V6S203"/>
<keyword evidence="1" id="KW-0732">Signal</keyword>
<organism evidence="3 4">
    <name type="scientific">Neolewinella litorea</name>
    <dbReference type="NCBI Taxonomy" id="2562452"/>
    <lineage>
        <taxon>Bacteria</taxon>
        <taxon>Pseudomonadati</taxon>
        <taxon>Bacteroidota</taxon>
        <taxon>Saprospiria</taxon>
        <taxon>Saprospirales</taxon>
        <taxon>Lewinellaceae</taxon>
        <taxon>Neolewinella</taxon>
    </lineage>
</organism>
<reference evidence="3 4" key="1">
    <citation type="submission" date="2019-04" db="EMBL/GenBank/DDBJ databases">
        <title>Lewinella litorea sp. nov., isolated from a marine sand.</title>
        <authorList>
            <person name="Yoon J.-H."/>
        </authorList>
    </citation>
    <scope>NUCLEOTIDE SEQUENCE [LARGE SCALE GENOMIC DNA]</scope>
    <source>
        <strain evidence="3 4">HSMS-39</strain>
    </source>
</reference>
<dbReference type="Proteomes" id="UP000308528">
    <property type="component" value="Unassembled WGS sequence"/>
</dbReference>